<reference evidence="1 2" key="1">
    <citation type="submission" date="2023-07" db="EMBL/GenBank/DDBJ databases">
        <title>Genomic Encyclopedia of Type Strains, Phase IV (KMG-IV): sequencing the most valuable type-strain genomes for metagenomic binning, comparative biology and taxonomic classification.</title>
        <authorList>
            <person name="Goeker M."/>
        </authorList>
    </citation>
    <scope>NUCLEOTIDE SEQUENCE [LARGE SCALE GENOMIC DNA]</scope>
    <source>
        <strain evidence="1 2">DSM 16980</strain>
    </source>
</reference>
<dbReference type="Proteomes" id="UP001239167">
    <property type="component" value="Unassembled WGS sequence"/>
</dbReference>
<evidence type="ECO:0000313" key="1">
    <source>
        <dbReference type="EMBL" id="MDQ0202880.1"/>
    </source>
</evidence>
<name>A0ABT9Y4W5_9FIRM</name>
<dbReference type="EMBL" id="JAUSUE010000003">
    <property type="protein sequence ID" value="MDQ0202880.1"/>
    <property type="molecule type" value="Genomic_DNA"/>
</dbReference>
<evidence type="ECO:0000313" key="2">
    <source>
        <dbReference type="Proteomes" id="UP001239167"/>
    </source>
</evidence>
<organism evidence="1 2">
    <name type="scientific">Pectinatus haikarae</name>
    <dbReference type="NCBI Taxonomy" id="349096"/>
    <lineage>
        <taxon>Bacteria</taxon>
        <taxon>Bacillati</taxon>
        <taxon>Bacillota</taxon>
        <taxon>Negativicutes</taxon>
        <taxon>Selenomonadales</taxon>
        <taxon>Selenomonadaceae</taxon>
        <taxon>Pectinatus</taxon>
    </lineage>
</organism>
<accession>A0ABT9Y4W5</accession>
<protein>
    <submittedName>
        <fullName evidence="1">Uncharacterized protein</fullName>
    </submittedName>
</protein>
<proteinExistence type="predicted"/>
<comment type="caution">
    <text evidence="1">The sequence shown here is derived from an EMBL/GenBank/DDBJ whole genome shotgun (WGS) entry which is preliminary data.</text>
</comment>
<sequence length="47" mass="5384">MFLQHEMMSTIRLPKLIIKDKASNVVIVASPPSEEENRTISYPWGLL</sequence>
<keyword evidence="2" id="KW-1185">Reference proteome</keyword>
<gene>
    <name evidence="1" type="ORF">J2S01_000576</name>
</gene>